<dbReference type="EMBL" id="BEXD01001340">
    <property type="protein sequence ID" value="GBB93650.1"/>
    <property type="molecule type" value="Genomic_DNA"/>
</dbReference>
<sequence>MVKHTTNITIPIIIKKFNCHNKNFFNFQILLDYLLINYGVSNDTWDQAVPAILSLIGILEKYVQYLNEAIIIMSKHHHSDESTRSPENNCSMYQTAACKRDNLKDKYRQLNDFLFEKQIYEYINIQQYLSNDVMKRYRFIKELQLMFLIGIYRFLLSKPAPKTASTSSTTQVTPTSVLKSISSNRFHDVIAEYISAILGTNPIFRYSSLSVKDPGALEHFFHKYSDQIVPLELLSERFEEDCVSYLVAQFIATLFNIFLLDDESCEIFLMDSEIRQALEIASKQTPDKENLGNPMHQSDTLINFYTFDTNSIGSLDDVNDVLVSAPPRKVTPIPVTPLIKSQKRSAKKKARKEKKKTLQLQTPSGLDERVVPTFSAKSPEYTPSKPFGSRTVTFNQSILSPPSTPYKQQLKRDSKPQSTPIDNGKKLKQKETDNILKNGNVIITGYIPQDQEQAQFLDLVVYDILAKWDNYILLANLGRWGKVISVSTRVYKKYLSARVRLIPDHECLKCYNGGDWTVNLGGIPVRWFPASWNLSERKQREKFQAVMYNLPADMTDASLFLNGRPHQFLLDSGIKSFKIVKEVDGSRKLIGYFDTWDHVSTRINNPQLWNDVEISWCRYSTPNFKKLRRPA</sequence>
<evidence type="ECO:0000313" key="3">
    <source>
        <dbReference type="Proteomes" id="UP000247702"/>
    </source>
</evidence>
<gene>
    <name evidence="2" type="ORF">RclHR1_22030001</name>
</gene>
<feature type="compositionally biased region" description="Basic residues" evidence="1">
    <location>
        <begin position="341"/>
        <end position="357"/>
    </location>
</feature>
<dbReference type="AlphaFoldDB" id="A0A2Z6QUJ9"/>
<feature type="region of interest" description="Disordered" evidence="1">
    <location>
        <begin position="333"/>
        <end position="428"/>
    </location>
</feature>
<evidence type="ECO:0000256" key="1">
    <source>
        <dbReference type="SAM" id="MobiDB-lite"/>
    </source>
</evidence>
<reference evidence="2 3" key="1">
    <citation type="submission" date="2017-11" db="EMBL/GenBank/DDBJ databases">
        <title>The genome of Rhizophagus clarus HR1 reveals common genetic basis of auxotrophy among arbuscular mycorrhizal fungi.</title>
        <authorList>
            <person name="Kobayashi Y."/>
        </authorList>
    </citation>
    <scope>NUCLEOTIDE SEQUENCE [LARGE SCALE GENOMIC DNA]</scope>
    <source>
        <strain evidence="2 3">HR1</strain>
    </source>
</reference>
<accession>A0A2Z6QUJ9</accession>
<protein>
    <submittedName>
        <fullName evidence="2">Uncharacterized protein</fullName>
    </submittedName>
</protein>
<keyword evidence="3" id="KW-1185">Reference proteome</keyword>
<proteinExistence type="predicted"/>
<feature type="compositionally biased region" description="Polar residues" evidence="1">
    <location>
        <begin position="390"/>
        <end position="407"/>
    </location>
</feature>
<evidence type="ECO:0000313" key="2">
    <source>
        <dbReference type="EMBL" id="GBB93650.1"/>
    </source>
</evidence>
<name>A0A2Z6QUJ9_9GLOM</name>
<comment type="caution">
    <text evidence="2">The sequence shown here is derived from an EMBL/GenBank/DDBJ whole genome shotgun (WGS) entry which is preliminary data.</text>
</comment>
<organism evidence="2 3">
    <name type="scientific">Rhizophagus clarus</name>
    <dbReference type="NCBI Taxonomy" id="94130"/>
    <lineage>
        <taxon>Eukaryota</taxon>
        <taxon>Fungi</taxon>
        <taxon>Fungi incertae sedis</taxon>
        <taxon>Mucoromycota</taxon>
        <taxon>Glomeromycotina</taxon>
        <taxon>Glomeromycetes</taxon>
        <taxon>Glomerales</taxon>
        <taxon>Glomeraceae</taxon>
        <taxon>Rhizophagus</taxon>
    </lineage>
</organism>
<dbReference type="Proteomes" id="UP000247702">
    <property type="component" value="Unassembled WGS sequence"/>
</dbReference>